<feature type="domain" description="UspA" evidence="5">
    <location>
        <begin position="17"/>
        <end position="155"/>
    </location>
</feature>
<keyword evidence="2" id="KW-0547">Nucleotide-binding</keyword>
<evidence type="ECO:0000313" key="6">
    <source>
        <dbReference type="EMBL" id="PSK97748.1"/>
    </source>
</evidence>
<dbReference type="GO" id="GO:0005524">
    <property type="term" value="F:ATP binding"/>
    <property type="evidence" value="ECO:0007669"/>
    <property type="project" value="UniProtKB-KW"/>
</dbReference>
<dbReference type="SUPFAM" id="SSF52402">
    <property type="entry name" value="Adenine nucleotide alpha hydrolases-like"/>
    <property type="match status" value="2"/>
</dbReference>
<dbReference type="AlphaFoldDB" id="A0A2P8DKM7"/>
<proteinExistence type="inferred from homology"/>
<dbReference type="EMBL" id="PYGA01000007">
    <property type="protein sequence ID" value="PSK97748.1"/>
    <property type="molecule type" value="Genomic_DNA"/>
</dbReference>
<comment type="caution">
    <text evidence="6">The sequence shown here is derived from an EMBL/GenBank/DDBJ whole genome shotgun (WGS) entry which is preliminary data.</text>
</comment>
<dbReference type="InterPro" id="IPR014729">
    <property type="entry name" value="Rossmann-like_a/b/a_fold"/>
</dbReference>
<dbReference type="Pfam" id="PF00582">
    <property type="entry name" value="Usp"/>
    <property type="match status" value="2"/>
</dbReference>
<evidence type="ECO:0000256" key="3">
    <source>
        <dbReference type="ARBA" id="ARBA00022840"/>
    </source>
</evidence>
<dbReference type="PANTHER" id="PTHR46268:SF27">
    <property type="entry name" value="UNIVERSAL STRESS PROTEIN RV2623"/>
    <property type="match status" value="1"/>
</dbReference>
<feature type="region of interest" description="Disordered" evidence="4">
    <location>
        <begin position="1"/>
        <end position="23"/>
    </location>
</feature>
<evidence type="ECO:0000256" key="4">
    <source>
        <dbReference type="SAM" id="MobiDB-lite"/>
    </source>
</evidence>
<comment type="similarity">
    <text evidence="1">Belongs to the universal stress protein A family.</text>
</comment>
<protein>
    <submittedName>
        <fullName evidence="6">Nucleotide-binding universal stress UspA family protein</fullName>
    </submittedName>
</protein>
<dbReference type="Proteomes" id="UP000240542">
    <property type="component" value="Unassembled WGS sequence"/>
</dbReference>
<evidence type="ECO:0000256" key="1">
    <source>
        <dbReference type="ARBA" id="ARBA00008791"/>
    </source>
</evidence>
<sequence length="315" mass="32096">MNGTESAGPGNPGPARREVAVGIDGSPPSRTALAWAARAAWERRLVLRVVHAVSMPLIAMPLSRPVRMSPTPEIADRAGELLAAAVDHLAGGYPGLTVETTVSAHEPAPAMLAASKNAALVVVGSRGLGGVASLFLGSVSVRVSAHADCPVAVVPPRPAHETAEHHRVVVGVDDSPASTAALRFAIGAAAHRGAEVVAVHAWQPPAAADSTMLLASGYAIDRDAVVAGARKRVHGLVDGVLAEEESGVRVRVAVVEEHPAQALLTESESADLVVVGSRGRGGFRGLLLGSVGQAVLHHAAVPVVVTRPGPEHTAD</sequence>
<dbReference type="RefSeq" id="WP_106583085.1">
    <property type="nucleotide sequence ID" value="NZ_PYGA01000007.1"/>
</dbReference>
<evidence type="ECO:0000256" key="2">
    <source>
        <dbReference type="ARBA" id="ARBA00022741"/>
    </source>
</evidence>
<organism evidence="6 7">
    <name type="scientific">Murinocardiopsis flavida</name>
    <dbReference type="NCBI Taxonomy" id="645275"/>
    <lineage>
        <taxon>Bacteria</taxon>
        <taxon>Bacillati</taxon>
        <taxon>Actinomycetota</taxon>
        <taxon>Actinomycetes</taxon>
        <taxon>Streptosporangiales</taxon>
        <taxon>Nocardiopsidaceae</taxon>
        <taxon>Murinocardiopsis</taxon>
    </lineage>
</organism>
<dbReference type="PRINTS" id="PR01438">
    <property type="entry name" value="UNVRSLSTRESS"/>
</dbReference>
<evidence type="ECO:0000259" key="5">
    <source>
        <dbReference type="Pfam" id="PF00582"/>
    </source>
</evidence>
<accession>A0A2P8DKM7</accession>
<gene>
    <name evidence="6" type="ORF">CLV63_107141</name>
</gene>
<evidence type="ECO:0000313" key="7">
    <source>
        <dbReference type="Proteomes" id="UP000240542"/>
    </source>
</evidence>
<dbReference type="Gene3D" id="3.40.50.620">
    <property type="entry name" value="HUPs"/>
    <property type="match status" value="2"/>
</dbReference>
<dbReference type="InterPro" id="IPR006015">
    <property type="entry name" value="Universal_stress_UspA"/>
</dbReference>
<keyword evidence="7" id="KW-1185">Reference proteome</keyword>
<name>A0A2P8DKM7_9ACTN</name>
<dbReference type="OrthoDB" id="3424785at2"/>
<dbReference type="PANTHER" id="PTHR46268">
    <property type="entry name" value="STRESS RESPONSE PROTEIN NHAX"/>
    <property type="match status" value="1"/>
</dbReference>
<reference evidence="6 7" key="1">
    <citation type="submission" date="2018-03" db="EMBL/GenBank/DDBJ databases">
        <title>Genomic Encyclopedia of Archaeal and Bacterial Type Strains, Phase II (KMG-II): from individual species to whole genera.</title>
        <authorList>
            <person name="Goeker M."/>
        </authorList>
    </citation>
    <scope>NUCLEOTIDE SEQUENCE [LARGE SCALE GENOMIC DNA]</scope>
    <source>
        <strain evidence="6 7">DSM 45312</strain>
    </source>
</reference>
<feature type="domain" description="UspA" evidence="5">
    <location>
        <begin position="166"/>
        <end position="307"/>
    </location>
</feature>
<keyword evidence="3" id="KW-0067">ATP-binding</keyword>
<dbReference type="InterPro" id="IPR006016">
    <property type="entry name" value="UspA"/>
</dbReference>